<protein>
    <recommendedName>
        <fullName evidence="11">G-protein coupled receptors family 1 profile domain-containing protein</fullName>
    </recommendedName>
</protein>
<keyword evidence="13" id="KW-1185">Reference proteome</keyword>
<organism evidence="12 13">
    <name type="scientific">Lymnaea stagnalis</name>
    <name type="common">Great pond snail</name>
    <name type="synonym">Helix stagnalis</name>
    <dbReference type="NCBI Taxonomy" id="6523"/>
    <lineage>
        <taxon>Eukaryota</taxon>
        <taxon>Metazoa</taxon>
        <taxon>Spiralia</taxon>
        <taxon>Lophotrochozoa</taxon>
        <taxon>Mollusca</taxon>
        <taxon>Gastropoda</taxon>
        <taxon>Heterobranchia</taxon>
        <taxon>Euthyneura</taxon>
        <taxon>Panpulmonata</taxon>
        <taxon>Hygrophila</taxon>
        <taxon>Lymnaeoidea</taxon>
        <taxon>Lymnaeidae</taxon>
        <taxon>Lymnaea</taxon>
    </lineage>
</organism>
<evidence type="ECO:0000256" key="7">
    <source>
        <dbReference type="ARBA" id="ARBA00023170"/>
    </source>
</evidence>
<dbReference type="PANTHER" id="PTHR24230:SF75">
    <property type="entry name" value="RELAXIN FAMILY PEPTIDE RECEPTOR 3"/>
    <property type="match status" value="1"/>
</dbReference>
<comment type="subcellular location">
    <subcellularLocation>
        <location evidence="1">Cell membrane</location>
        <topology evidence="1">Multi-pass membrane protein</topology>
    </subcellularLocation>
</comment>
<feature type="transmembrane region" description="Helical" evidence="10">
    <location>
        <begin position="90"/>
        <end position="117"/>
    </location>
</feature>
<evidence type="ECO:0000256" key="6">
    <source>
        <dbReference type="ARBA" id="ARBA00023136"/>
    </source>
</evidence>
<feature type="transmembrane region" description="Helical" evidence="10">
    <location>
        <begin position="195"/>
        <end position="213"/>
    </location>
</feature>
<evidence type="ECO:0000256" key="9">
    <source>
        <dbReference type="SAM" id="MobiDB-lite"/>
    </source>
</evidence>
<evidence type="ECO:0000256" key="2">
    <source>
        <dbReference type="ARBA" id="ARBA00022475"/>
    </source>
</evidence>
<dbReference type="InterPro" id="IPR017452">
    <property type="entry name" value="GPCR_Rhodpsn_7TM"/>
</dbReference>
<dbReference type="Proteomes" id="UP001497497">
    <property type="component" value="Unassembled WGS sequence"/>
</dbReference>
<proteinExistence type="predicted"/>
<evidence type="ECO:0000256" key="3">
    <source>
        <dbReference type="ARBA" id="ARBA00022692"/>
    </source>
</evidence>
<accession>A0AAV2HD34</accession>
<keyword evidence="2" id="KW-1003">Cell membrane</keyword>
<evidence type="ECO:0000256" key="5">
    <source>
        <dbReference type="ARBA" id="ARBA00023040"/>
    </source>
</evidence>
<evidence type="ECO:0000259" key="11">
    <source>
        <dbReference type="PROSITE" id="PS50262"/>
    </source>
</evidence>
<name>A0AAV2HD34_LYMST</name>
<dbReference type="PROSITE" id="PS50262">
    <property type="entry name" value="G_PROTEIN_RECEP_F1_2"/>
    <property type="match status" value="1"/>
</dbReference>
<feature type="transmembrane region" description="Helical" evidence="10">
    <location>
        <begin position="13"/>
        <end position="37"/>
    </location>
</feature>
<feature type="non-terminal residue" evidence="12">
    <location>
        <position position="1"/>
    </location>
</feature>
<comment type="caution">
    <text evidence="12">The sequence shown here is derived from an EMBL/GenBank/DDBJ whole genome shotgun (WGS) entry which is preliminary data.</text>
</comment>
<evidence type="ECO:0000256" key="4">
    <source>
        <dbReference type="ARBA" id="ARBA00022989"/>
    </source>
</evidence>
<keyword evidence="4 10" id="KW-1133">Transmembrane helix</keyword>
<evidence type="ECO:0000313" key="12">
    <source>
        <dbReference type="EMBL" id="CAL1531188.1"/>
    </source>
</evidence>
<dbReference type="AlphaFoldDB" id="A0AAV2HD34"/>
<evidence type="ECO:0000256" key="10">
    <source>
        <dbReference type="SAM" id="Phobius"/>
    </source>
</evidence>
<dbReference type="PANTHER" id="PTHR24230">
    <property type="entry name" value="G-PROTEIN COUPLED RECEPTOR"/>
    <property type="match status" value="1"/>
</dbReference>
<feature type="compositionally biased region" description="Polar residues" evidence="9">
    <location>
        <begin position="241"/>
        <end position="254"/>
    </location>
</feature>
<sequence length="345" mass="38928">VLSDKNYLIFCDIFSIACLLISVVGSVGNVVSIKVFISMGLRDGVTTSFVFLVTADLIYLVVMAAHAVALQLFVIEKKSQYRTWFNVDPFGVYIVFANIANLIYFETITITTMLAVVRCMCVAMPLKFKNVFNRGTSSVASFVFCVLGLASYLPVLVYMALIPGYDPRVNATRSVLWISPQREESKHAVWITRDVSFTFASEVVVIVCVIVMARRIRAASRFRQMSTLNGLNKPESITRKGPSTKTSQKNARLRQNLSKTSNRELSVVKQVVLISTVYIVSNAPKIVFVIVSFFYTEFTLGKSYQNLYLVGVSSMEFFQTCSSSINIFIYYKFNTKFRKYCTLRK</sequence>
<keyword evidence="5" id="KW-0297">G-protein coupled receptor</keyword>
<feature type="transmembrane region" description="Helical" evidence="10">
    <location>
        <begin position="138"/>
        <end position="161"/>
    </location>
</feature>
<evidence type="ECO:0000256" key="1">
    <source>
        <dbReference type="ARBA" id="ARBA00004651"/>
    </source>
</evidence>
<gene>
    <name evidence="12" type="ORF">GSLYS_00005283001</name>
</gene>
<dbReference type="Gene3D" id="1.20.1070.10">
    <property type="entry name" value="Rhodopsin 7-helix transmembrane proteins"/>
    <property type="match status" value="1"/>
</dbReference>
<reference evidence="12 13" key="1">
    <citation type="submission" date="2024-04" db="EMBL/GenBank/DDBJ databases">
        <authorList>
            <consortium name="Genoscope - CEA"/>
            <person name="William W."/>
        </authorList>
    </citation>
    <scope>NUCLEOTIDE SEQUENCE [LARGE SCALE GENOMIC DNA]</scope>
</reference>
<feature type="transmembrane region" description="Helical" evidence="10">
    <location>
        <begin position="307"/>
        <end position="331"/>
    </location>
</feature>
<keyword evidence="6 10" id="KW-0472">Membrane</keyword>
<keyword evidence="8" id="KW-0807">Transducer</keyword>
<feature type="region of interest" description="Disordered" evidence="9">
    <location>
        <begin position="233"/>
        <end position="254"/>
    </location>
</feature>
<feature type="transmembrane region" description="Helical" evidence="10">
    <location>
        <begin position="271"/>
        <end position="295"/>
    </location>
</feature>
<feature type="transmembrane region" description="Helical" evidence="10">
    <location>
        <begin position="49"/>
        <end position="70"/>
    </location>
</feature>
<keyword evidence="7" id="KW-0675">Receptor</keyword>
<feature type="domain" description="G-protein coupled receptors family 1 profile" evidence="11">
    <location>
        <begin position="28"/>
        <end position="330"/>
    </location>
</feature>
<dbReference type="GO" id="GO:0008528">
    <property type="term" value="F:G protein-coupled peptide receptor activity"/>
    <property type="evidence" value="ECO:0007669"/>
    <property type="project" value="TreeGrafter"/>
</dbReference>
<dbReference type="EMBL" id="CAXITT010000082">
    <property type="protein sequence ID" value="CAL1531188.1"/>
    <property type="molecule type" value="Genomic_DNA"/>
</dbReference>
<evidence type="ECO:0000313" key="13">
    <source>
        <dbReference type="Proteomes" id="UP001497497"/>
    </source>
</evidence>
<dbReference type="GO" id="GO:0005886">
    <property type="term" value="C:plasma membrane"/>
    <property type="evidence" value="ECO:0007669"/>
    <property type="project" value="UniProtKB-SubCell"/>
</dbReference>
<evidence type="ECO:0000256" key="8">
    <source>
        <dbReference type="ARBA" id="ARBA00023224"/>
    </source>
</evidence>
<dbReference type="SUPFAM" id="SSF81321">
    <property type="entry name" value="Family A G protein-coupled receptor-like"/>
    <property type="match status" value="1"/>
</dbReference>
<dbReference type="GO" id="GO:0007218">
    <property type="term" value="P:neuropeptide signaling pathway"/>
    <property type="evidence" value="ECO:0007669"/>
    <property type="project" value="TreeGrafter"/>
</dbReference>
<keyword evidence="3 10" id="KW-0812">Transmembrane</keyword>